<dbReference type="GO" id="GO:0008233">
    <property type="term" value="F:peptidase activity"/>
    <property type="evidence" value="ECO:0007669"/>
    <property type="project" value="UniProtKB-KW"/>
</dbReference>
<dbReference type="GO" id="GO:0009372">
    <property type="term" value="P:quorum sensing"/>
    <property type="evidence" value="ECO:0007669"/>
    <property type="project" value="UniProtKB-KW"/>
</dbReference>
<dbReference type="SMART" id="SM00793">
    <property type="entry name" value="AgrB"/>
    <property type="match status" value="1"/>
</dbReference>
<sequence>MKKKFDVETFITHILKIFKKHLEIDKKQDAILRYSLRLLISSILAYAFALLPALFFGTFKHVLITMLTFSTLRVFSGGAHCSCMLNCAITGSILANILGLLNKYIILDKNNMLNLIIFTFFFSLWSIGKFAPADTPGKPITTKTKRQKLKKMSLIILCIWCFLCLIWFIHFDKPIIFIYASTFGILWQSFTLTNTGYKFYNVFDKILHIFFKEGDLSC</sequence>
<evidence type="ECO:0000313" key="10">
    <source>
        <dbReference type="Proteomes" id="UP000184082"/>
    </source>
</evidence>
<protein>
    <submittedName>
        <fullName evidence="9">Accessory gene regulator B</fullName>
    </submittedName>
</protein>
<evidence type="ECO:0000256" key="1">
    <source>
        <dbReference type="ARBA" id="ARBA00022475"/>
    </source>
</evidence>
<keyword evidence="6 8" id="KW-1133">Transmembrane helix</keyword>
<keyword evidence="1" id="KW-1003">Cell membrane</keyword>
<feature type="transmembrane region" description="Helical" evidence="8">
    <location>
        <begin position="88"/>
        <end position="106"/>
    </location>
</feature>
<dbReference type="Proteomes" id="UP000184082">
    <property type="component" value="Unassembled WGS sequence"/>
</dbReference>
<keyword evidence="3" id="KW-0645">Protease</keyword>
<feature type="transmembrane region" description="Helical" evidence="8">
    <location>
        <begin position="36"/>
        <end position="56"/>
    </location>
</feature>
<feature type="transmembrane region" description="Helical" evidence="8">
    <location>
        <begin position="152"/>
        <end position="170"/>
    </location>
</feature>
<name>A0A1M6RQ05_9FIRM</name>
<evidence type="ECO:0000256" key="6">
    <source>
        <dbReference type="ARBA" id="ARBA00022989"/>
    </source>
</evidence>
<dbReference type="InterPro" id="IPR006741">
    <property type="entry name" value="AgrB"/>
</dbReference>
<dbReference type="EMBL" id="FRAJ01000015">
    <property type="protein sequence ID" value="SHK34539.1"/>
    <property type="molecule type" value="Genomic_DNA"/>
</dbReference>
<keyword evidence="7 8" id="KW-0472">Membrane</keyword>
<dbReference type="STRING" id="1121266.SAMN02745883_01844"/>
<dbReference type="AlphaFoldDB" id="A0A1M6RQ05"/>
<dbReference type="Pfam" id="PF04647">
    <property type="entry name" value="AgrB"/>
    <property type="match status" value="1"/>
</dbReference>
<proteinExistence type="predicted"/>
<evidence type="ECO:0000256" key="7">
    <source>
        <dbReference type="ARBA" id="ARBA00023136"/>
    </source>
</evidence>
<reference evidence="9 10" key="1">
    <citation type="submission" date="2016-11" db="EMBL/GenBank/DDBJ databases">
        <authorList>
            <person name="Jaros S."/>
            <person name="Januszkiewicz K."/>
            <person name="Wedrychowicz H."/>
        </authorList>
    </citation>
    <scope>NUCLEOTIDE SEQUENCE [LARGE SCALE GENOMIC DNA]</scope>
    <source>
        <strain evidence="9 10">DSM 14501</strain>
    </source>
</reference>
<keyword evidence="10" id="KW-1185">Reference proteome</keyword>
<gene>
    <name evidence="9" type="ORF">SAMN02745883_01844</name>
</gene>
<keyword evidence="2" id="KW-0673">Quorum sensing</keyword>
<evidence type="ECO:0000256" key="4">
    <source>
        <dbReference type="ARBA" id="ARBA00022692"/>
    </source>
</evidence>
<evidence type="ECO:0000313" key="9">
    <source>
        <dbReference type="EMBL" id="SHK34539.1"/>
    </source>
</evidence>
<accession>A0A1M6RQ05</accession>
<evidence type="ECO:0000256" key="2">
    <source>
        <dbReference type="ARBA" id="ARBA00022654"/>
    </source>
</evidence>
<evidence type="ECO:0000256" key="5">
    <source>
        <dbReference type="ARBA" id="ARBA00022801"/>
    </source>
</evidence>
<evidence type="ECO:0000256" key="3">
    <source>
        <dbReference type="ARBA" id="ARBA00022670"/>
    </source>
</evidence>
<keyword evidence="4 8" id="KW-0812">Transmembrane</keyword>
<organism evidence="9 10">
    <name type="scientific">Caminicella sporogenes DSM 14501</name>
    <dbReference type="NCBI Taxonomy" id="1121266"/>
    <lineage>
        <taxon>Bacteria</taxon>
        <taxon>Bacillati</taxon>
        <taxon>Bacillota</taxon>
        <taxon>Clostridia</taxon>
        <taxon>Peptostreptococcales</taxon>
        <taxon>Caminicellaceae</taxon>
        <taxon>Caminicella</taxon>
    </lineage>
</organism>
<feature type="transmembrane region" description="Helical" evidence="8">
    <location>
        <begin position="176"/>
        <end position="197"/>
    </location>
</feature>
<dbReference type="GO" id="GO:0006508">
    <property type="term" value="P:proteolysis"/>
    <property type="evidence" value="ECO:0007669"/>
    <property type="project" value="UniProtKB-KW"/>
</dbReference>
<evidence type="ECO:0000256" key="8">
    <source>
        <dbReference type="SAM" id="Phobius"/>
    </source>
</evidence>
<dbReference type="RefSeq" id="WP_072967831.1">
    <property type="nucleotide sequence ID" value="NZ_FRAJ01000015.1"/>
</dbReference>
<dbReference type="GO" id="GO:0016020">
    <property type="term" value="C:membrane"/>
    <property type="evidence" value="ECO:0007669"/>
    <property type="project" value="InterPro"/>
</dbReference>
<keyword evidence="5" id="KW-0378">Hydrolase</keyword>